<dbReference type="InterPro" id="IPR036554">
    <property type="entry name" value="GHMP_kinase_C_sf"/>
</dbReference>
<dbReference type="InterPro" id="IPR013750">
    <property type="entry name" value="GHMP_kinase_C_dom"/>
</dbReference>
<evidence type="ECO:0000256" key="2">
    <source>
        <dbReference type="ARBA" id="ARBA00022741"/>
    </source>
</evidence>
<dbReference type="InterPro" id="IPR006204">
    <property type="entry name" value="GHMP_kinase_N_dom"/>
</dbReference>
<comment type="caution">
    <text evidence="8">The sequence shown here is derived from an EMBL/GenBank/DDBJ whole genome shotgun (WGS) entry which is preliminary data.</text>
</comment>
<dbReference type="Pfam" id="PF08544">
    <property type="entry name" value="GHMP_kinases_C"/>
    <property type="match status" value="1"/>
</dbReference>
<protein>
    <submittedName>
        <fullName evidence="8">Dehydrogenase</fullName>
    </submittedName>
</protein>
<dbReference type="Pfam" id="PF00288">
    <property type="entry name" value="GHMP_kinases_N"/>
    <property type="match status" value="1"/>
</dbReference>
<evidence type="ECO:0000256" key="4">
    <source>
        <dbReference type="ARBA" id="ARBA00022840"/>
    </source>
</evidence>
<keyword evidence="3" id="KW-0418">Kinase</keyword>
<dbReference type="PANTHER" id="PTHR32463:SF0">
    <property type="entry name" value="L-FUCOSE KINASE"/>
    <property type="match status" value="1"/>
</dbReference>
<accession>A0ABU5QLJ1</accession>
<feature type="domain" description="GHMP kinase N-terminal" evidence="6">
    <location>
        <begin position="79"/>
        <end position="167"/>
    </location>
</feature>
<evidence type="ECO:0000259" key="7">
    <source>
        <dbReference type="Pfam" id="PF08544"/>
    </source>
</evidence>
<gene>
    <name evidence="8" type="ORF">VB264_08030</name>
</gene>
<dbReference type="EMBL" id="JAYFUL010000009">
    <property type="protein sequence ID" value="MEA5257729.1"/>
    <property type="molecule type" value="Genomic_DNA"/>
</dbReference>
<dbReference type="PRINTS" id="PR00960">
    <property type="entry name" value="LMBPPROTEIN"/>
</dbReference>
<dbReference type="SUPFAM" id="SSF55060">
    <property type="entry name" value="GHMP Kinase, C-terminal domain"/>
    <property type="match status" value="1"/>
</dbReference>
<keyword evidence="4" id="KW-0067">ATP-binding</keyword>
<name>A0ABU5QLJ1_9BACT</name>
<proteinExistence type="inferred from homology"/>
<dbReference type="InterPro" id="IPR020568">
    <property type="entry name" value="Ribosomal_Su5_D2-typ_SF"/>
</dbReference>
<dbReference type="Proteomes" id="UP001304671">
    <property type="component" value="Unassembled WGS sequence"/>
</dbReference>
<evidence type="ECO:0000256" key="1">
    <source>
        <dbReference type="ARBA" id="ARBA00022679"/>
    </source>
</evidence>
<evidence type="ECO:0000259" key="6">
    <source>
        <dbReference type="Pfam" id="PF00288"/>
    </source>
</evidence>
<keyword evidence="2" id="KW-0547">Nucleotide-binding</keyword>
<dbReference type="RefSeq" id="WP_323248302.1">
    <property type="nucleotide sequence ID" value="NZ_JAYFUL010000009.1"/>
</dbReference>
<dbReference type="PANTHER" id="PTHR32463">
    <property type="entry name" value="L-FUCOSE KINASE"/>
    <property type="match status" value="1"/>
</dbReference>
<dbReference type="InterPro" id="IPR052203">
    <property type="entry name" value="GHMP_Kinase-Related"/>
</dbReference>
<evidence type="ECO:0000256" key="5">
    <source>
        <dbReference type="ARBA" id="ARBA00038121"/>
    </source>
</evidence>
<dbReference type="Gene3D" id="3.30.230.120">
    <property type="match status" value="1"/>
</dbReference>
<dbReference type="InterPro" id="IPR001174">
    <property type="entry name" value="HddA/FKP"/>
</dbReference>
<reference evidence="8 9" key="1">
    <citation type="submission" date="2023-12" db="EMBL/GenBank/DDBJ databases">
        <title>Novel species of the genus Arcicella isolated from rivers.</title>
        <authorList>
            <person name="Lu H."/>
        </authorList>
    </citation>
    <scope>NUCLEOTIDE SEQUENCE [LARGE SCALE GENOMIC DNA]</scope>
    <source>
        <strain evidence="8 9">LMG 21963</strain>
    </source>
</reference>
<keyword evidence="1" id="KW-0808">Transferase</keyword>
<sequence length="343" mass="37588">MIIRSKAPLRLGLAGGGTDVSPFSDLHGGLILNATINLYAFCTIEEIEGNEIILNAPDINQEARYPVASFLPIDGYLDLIKGVFNRLVKDYNFQPVACKITTYSDAPPGSGLGSSSTMVVAILKAFVEWQSLPLGEYEIGRLAYEIERIDLGLSGGKQDQYAAAFGGFNFMEFYKDDKVIVNPLRIKRWIIDELEASMILYYTGASRSSAKIIDEQKKNTTDGNVTAIEAMHRIKSSAIEMKEALLKGEIKRYSEILGSSWENKKKMASSISNNEIDKIFEIAINAGAITGKVSGAGGGGFIMFVVDPEKRVNVINALNKLEGKIVSFNFSEGGCHGWKIFNK</sequence>
<evidence type="ECO:0000313" key="9">
    <source>
        <dbReference type="Proteomes" id="UP001304671"/>
    </source>
</evidence>
<dbReference type="SUPFAM" id="SSF54211">
    <property type="entry name" value="Ribosomal protein S5 domain 2-like"/>
    <property type="match status" value="1"/>
</dbReference>
<evidence type="ECO:0000313" key="8">
    <source>
        <dbReference type="EMBL" id="MEA5257729.1"/>
    </source>
</evidence>
<keyword evidence="9" id="KW-1185">Reference proteome</keyword>
<comment type="similarity">
    <text evidence="5">Belongs to the GHMP kinase family.</text>
</comment>
<feature type="domain" description="GHMP kinase C-terminal" evidence="7">
    <location>
        <begin position="241"/>
        <end position="320"/>
    </location>
</feature>
<evidence type="ECO:0000256" key="3">
    <source>
        <dbReference type="ARBA" id="ARBA00022777"/>
    </source>
</evidence>
<dbReference type="PIRSF" id="PIRSF036406">
    <property type="entry name" value="Hept_kin"/>
    <property type="match status" value="1"/>
</dbReference>
<organism evidence="8 9">
    <name type="scientific">Arcicella aquatica</name>
    <dbReference type="NCBI Taxonomy" id="217141"/>
    <lineage>
        <taxon>Bacteria</taxon>
        <taxon>Pseudomonadati</taxon>
        <taxon>Bacteroidota</taxon>
        <taxon>Cytophagia</taxon>
        <taxon>Cytophagales</taxon>
        <taxon>Flectobacillaceae</taxon>
        <taxon>Arcicella</taxon>
    </lineage>
</organism>
<dbReference type="InterPro" id="IPR014606">
    <property type="entry name" value="Heptose_7-P_kinase"/>
</dbReference>